<dbReference type="InterPro" id="IPR019954">
    <property type="entry name" value="Ubiquitin_CS"/>
</dbReference>
<dbReference type="OrthoDB" id="428577at2759"/>
<protein>
    <submittedName>
        <fullName evidence="3">Polyubiquitin-C</fullName>
    </submittedName>
</protein>
<evidence type="ECO:0000313" key="4">
    <source>
        <dbReference type="Proteomes" id="UP001152320"/>
    </source>
</evidence>
<organism evidence="3 4">
    <name type="scientific">Holothuria leucospilota</name>
    <name type="common">Black long sea cucumber</name>
    <name type="synonym">Mertensiothuria leucospilota</name>
    <dbReference type="NCBI Taxonomy" id="206669"/>
    <lineage>
        <taxon>Eukaryota</taxon>
        <taxon>Metazoa</taxon>
        <taxon>Echinodermata</taxon>
        <taxon>Eleutherozoa</taxon>
        <taxon>Echinozoa</taxon>
        <taxon>Holothuroidea</taxon>
        <taxon>Aspidochirotacea</taxon>
        <taxon>Aspidochirotida</taxon>
        <taxon>Holothuriidae</taxon>
        <taxon>Holothuria</taxon>
    </lineage>
</organism>
<evidence type="ECO:0000313" key="3">
    <source>
        <dbReference type="EMBL" id="KAJ8049609.1"/>
    </source>
</evidence>
<feature type="domain" description="Ubiquitin-like" evidence="2">
    <location>
        <begin position="138"/>
        <end position="213"/>
    </location>
</feature>
<dbReference type="FunFam" id="3.10.20.90:FF:000160">
    <property type="entry name" value="Polyubiquitin-C"/>
    <property type="match status" value="2"/>
</dbReference>
<dbReference type="PRINTS" id="PR00348">
    <property type="entry name" value="UBIQUITIN"/>
</dbReference>
<feature type="domain" description="Ubiquitin-like" evidence="2">
    <location>
        <begin position="310"/>
        <end position="365"/>
    </location>
</feature>
<dbReference type="SMART" id="SM00213">
    <property type="entry name" value="UBQ"/>
    <property type="match status" value="4"/>
</dbReference>
<dbReference type="InterPro" id="IPR019956">
    <property type="entry name" value="Ubiquitin_dom"/>
</dbReference>
<dbReference type="Proteomes" id="UP001152320">
    <property type="component" value="Chromosome 1"/>
</dbReference>
<feature type="domain" description="Ubiquitin-like" evidence="2">
    <location>
        <begin position="214"/>
        <end position="284"/>
    </location>
</feature>
<dbReference type="SUPFAM" id="SSF54236">
    <property type="entry name" value="Ubiquitin-like"/>
    <property type="match status" value="4"/>
</dbReference>
<sequence length="420" mass="47628">MGQLYSREPSSRGESRPQSSPVNSSIIEQFATTPYSKRSHDSVSSSDSSCTNPLLVEETRFLVKNTNETTTGGTFAFKVNPGETVGNFKSKIQSKLDIPCAEQHLYFAVNELEDSRTLADYISSESTVRIFLHGKHERMMFVKFLTGKTTTLCAEPSDTIENVKSKIQDIEGIPFDQQRLIFDGKQLEDDRTVSEYNIQKESTIHCILRLRGGMQIFAKTLSGKTITLEVEPSDTIENVRSKIQDKEGISSDQYHIIFAGKKLKDRKTLSDYNVQKESTLRMVLARWAVKVLKSTTGEIITLHIKRRGATVEDIKDEIQETVNNAPKERQRLFYKGEELEDERSCSFYNISADCQLILNMRHQNGMQIKAKMPNTPVDRPLSLEVLGDDTIRNIKSKITLLYSFPAENINCCVRRKGTSR</sequence>
<accession>A0A9Q1CSE1</accession>
<dbReference type="AlphaFoldDB" id="A0A9Q1CSE1"/>
<comment type="caution">
    <text evidence="3">The sequence shown here is derived from an EMBL/GenBank/DDBJ whole genome shotgun (WGS) entry which is preliminary data.</text>
</comment>
<evidence type="ECO:0000256" key="1">
    <source>
        <dbReference type="SAM" id="MobiDB-lite"/>
    </source>
</evidence>
<evidence type="ECO:0000259" key="2">
    <source>
        <dbReference type="PROSITE" id="PS50053"/>
    </source>
</evidence>
<proteinExistence type="predicted"/>
<gene>
    <name evidence="3" type="ORF">HOLleu_02421</name>
</gene>
<name>A0A9Q1CSE1_HOLLE</name>
<dbReference type="EMBL" id="JAIZAY010000001">
    <property type="protein sequence ID" value="KAJ8049609.1"/>
    <property type="molecule type" value="Genomic_DNA"/>
</dbReference>
<dbReference type="InterPro" id="IPR000626">
    <property type="entry name" value="Ubiquitin-like_dom"/>
</dbReference>
<dbReference type="InterPro" id="IPR029071">
    <property type="entry name" value="Ubiquitin-like_domsf"/>
</dbReference>
<keyword evidence="4" id="KW-1185">Reference proteome</keyword>
<dbReference type="CDD" id="cd17039">
    <property type="entry name" value="Ubl_ubiquitin_like"/>
    <property type="match status" value="1"/>
</dbReference>
<dbReference type="PROSITE" id="PS50053">
    <property type="entry name" value="UBIQUITIN_2"/>
    <property type="match status" value="4"/>
</dbReference>
<dbReference type="Pfam" id="PF00240">
    <property type="entry name" value="ubiquitin"/>
    <property type="match status" value="4"/>
</dbReference>
<reference evidence="3" key="1">
    <citation type="submission" date="2021-10" db="EMBL/GenBank/DDBJ databases">
        <title>Tropical sea cucumber genome reveals ecological adaptation and Cuvierian tubules defense mechanism.</title>
        <authorList>
            <person name="Chen T."/>
        </authorList>
    </citation>
    <scope>NUCLEOTIDE SEQUENCE</scope>
    <source>
        <strain evidence="3">Nanhai2018</strain>
        <tissue evidence="3">Muscle</tissue>
    </source>
</reference>
<dbReference type="PANTHER" id="PTHR10666">
    <property type="entry name" value="UBIQUITIN"/>
    <property type="match status" value="1"/>
</dbReference>
<dbReference type="PROSITE" id="PS00299">
    <property type="entry name" value="UBIQUITIN_1"/>
    <property type="match status" value="1"/>
</dbReference>
<dbReference type="InterPro" id="IPR050158">
    <property type="entry name" value="Ubiquitin_ubiquitin-like"/>
</dbReference>
<feature type="domain" description="Ubiquitin-like" evidence="2">
    <location>
        <begin position="59"/>
        <end position="121"/>
    </location>
</feature>
<feature type="region of interest" description="Disordered" evidence="1">
    <location>
        <begin position="1"/>
        <end position="29"/>
    </location>
</feature>
<dbReference type="Gene3D" id="3.10.20.90">
    <property type="entry name" value="Phosphatidylinositol 3-kinase Catalytic Subunit, Chain A, domain 1"/>
    <property type="match status" value="4"/>
</dbReference>